<keyword evidence="13" id="KW-1185">Reference proteome</keyword>
<dbReference type="AlphaFoldDB" id="A0A5N4A4L7"/>
<dbReference type="InterPro" id="IPR028995">
    <property type="entry name" value="Glyco_hydro_57/38_cen_sf"/>
</dbReference>
<feature type="domain" description="Glycoside hydrolase family 38 central" evidence="11">
    <location>
        <begin position="363"/>
        <end position="435"/>
    </location>
</feature>
<name>A0A5N4A4L7_PHOPY</name>
<dbReference type="SUPFAM" id="SSF88688">
    <property type="entry name" value="Families 57/38 glycoside transferase middle domain"/>
    <property type="match status" value="1"/>
</dbReference>
<evidence type="ECO:0000256" key="9">
    <source>
        <dbReference type="ARBA" id="ARBA00023295"/>
    </source>
</evidence>
<accession>A0A5N4A4L7</accession>
<dbReference type="InterPro" id="IPR015341">
    <property type="entry name" value="Glyco_hydro_38_cen"/>
</dbReference>
<dbReference type="GO" id="GO:0046872">
    <property type="term" value="F:metal ion binding"/>
    <property type="evidence" value="ECO:0007669"/>
    <property type="project" value="UniProtKB-KW"/>
</dbReference>
<dbReference type="Pfam" id="PF01074">
    <property type="entry name" value="Glyco_hydro_38N"/>
    <property type="match status" value="1"/>
</dbReference>
<keyword evidence="6 10" id="KW-0862">Zinc</keyword>
<dbReference type="InParanoid" id="A0A5N4A4L7"/>
<dbReference type="FunFam" id="1.20.1270.50:FF:000003">
    <property type="entry name" value="Alpha-mannosidase"/>
    <property type="match status" value="1"/>
</dbReference>
<evidence type="ECO:0000256" key="10">
    <source>
        <dbReference type="RuleBase" id="RU361199"/>
    </source>
</evidence>
<dbReference type="InterPro" id="IPR011330">
    <property type="entry name" value="Glyco_hydro/deAcase_b/a-brl"/>
</dbReference>
<keyword evidence="4 10" id="KW-0479">Metal-binding</keyword>
<comment type="similarity">
    <text evidence="2 10">Belongs to the glycosyl hydrolase 38 family.</text>
</comment>
<dbReference type="FunFam" id="1.20.1270.50:FF:000002">
    <property type="entry name" value="Alpha-mannosidase"/>
    <property type="match status" value="1"/>
</dbReference>
<organism evidence="12 13">
    <name type="scientific">Photinus pyralis</name>
    <name type="common">Common eastern firefly</name>
    <name type="synonym">Lampyris pyralis</name>
    <dbReference type="NCBI Taxonomy" id="7054"/>
    <lineage>
        <taxon>Eukaryota</taxon>
        <taxon>Metazoa</taxon>
        <taxon>Ecdysozoa</taxon>
        <taxon>Arthropoda</taxon>
        <taxon>Hexapoda</taxon>
        <taxon>Insecta</taxon>
        <taxon>Pterygota</taxon>
        <taxon>Neoptera</taxon>
        <taxon>Endopterygota</taxon>
        <taxon>Coleoptera</taxon>
        <taxon>Polyphaga</taxon>
        <taxon>Elateriformia</taxon>
        <taxon>Elateroidea</taxon>
        <taxon>Lampyridae</taxon>
        <taxon>Lampyrinae</taxon>
        <taxon>Photinus</taxon>
    </lineage>
</organism>
<keyword evidence="10" id="KW-0732">Signal</keyword>
<proteinExistence type="inferred from homology"/>
<dbReference type="EMBL" id="VVIM01000010">
    <property type="protein sequence ID" value="KAB0792238.1"/>
    <property type="molecule type" value="Genomic_DNA"/>
</dbReference>
<dbReference type="Gene3D" id="1.20.1270.50">
    <property type="entry name" value="Glycoside hydrolase family 38, central domain"/>
    <property type="match status" value="2"/>
</dbReference>
<dbReference type="InterPro" id="IPR011682">
    <property type="entry name" value="Glyco_hydro_38_C"/>
</dbReference>
<dbReference type="Proteomes" id="UP000327044">
    <property type="component" value="Unassembled WGS sequence"/>
</dbReference>
<evidence type="ECO:0000259" key="11">
    <source>
        <dbReference type="SMART" id="SM00872"/>
    </source>
</evidence>
<comment type="catalytic activity">
    <reaction evidence="1">
        <text>Hydrolysis of terminal, non-reducing alpha-D-mannose residues in alpha-D-mannosides.</text>
        <dbReference type="EC" id="3.2.1.24"/>
    </reaction>
</comment>
<dbReference type="Gene3D" id="2.60.40.1360">
    <property type="match status" value="1"/>
</dbReference>
<dbReference type="InterPro" id="IPR037094">
    <property type="entry name" value="Glyco_hydro_38_cen_sf"/>
</dbReference>
<evidence type="ECO:0000256" key="5">
    <source>
        <dbReference type="ARBA" id="ARBA00022801"/>
    </source>
</evidence>
<evidence type="ECO:0000256" key="8">
    <source>
        <dbReference type="ARBA" id="ARBA00023180"/>
    </source>
</evidence>
<dbReference type="InterPro" id="IPR027291">
    <property type="entry name" value="Glyco_hydro_38_N_sf"/>
</dbReference>
<protein>
    <recommendedName>
        <fullName evidence="3 10">Alpha-mannosidase</fullName>
        <ecNumber evidence="10">3.2.1.-</ecNumber>
    </recommendedName>
</protein>
<feature type="chain" id="PRO_5024503880" description="Alpha-mannosidase" evidence="10">
    <location>
        <begin position="18"/>
        <end position="987"/>
    </location>
</feature>
<reference evidence="12 13" key="1">
    <citation type="journal article" date="2018" name="Elife">
        <title>Firefly genomes illuminate parallel origins of bioluminescence in beetles.</title>
        <authorList>
            <person name="Fallon T.R."/>
            <person name="Lower S.E."/>
            <person name="Chang C.H."/>
            <person name="Bessho-Uehara M."/>
            <person name="Martin G.J."/>
            <person name="Bewick A.J."/>
            <person name="Behringer M."/>
            <person name="Debat H.J."/>
            <person name="Wong I."/>
            <person name="Day J.C."/>
            <person name="Suvorov A."/>
            <person name="Silva C.J."/>
            <person name="Stanger-Hall K.F."/>
            <person name="Hall D.W."/>
            <person name="Schmitz R.J."/>
            <person name="Nelson D.R."/>
            <person name="Lewis S.M."/>
            <person name="Shigenobu S."/>
            <person name="Bybee S.M."/>
            <person name="Larracuente A.M."/>
            <person name="Oba Y."/>
            <person name="Weng J.K."/>
        </authorList>
    </citation>
    <scope>NUCLEOTIDE SEQUENCE [LARGE SCALE GENOMIC DNA]</scope>
    <source>
        <strain evidence="12">1611_PpyrPB1</strain>
        <tissue evidence="12">Whole body</tissue>
    </source>
</reference>
<dbReference type="FunFam" id="2.70.98.30:FF:000003">
    <property type="entry name" value="Alpha-mannosidase"/>
    <property type="match status" value="1"/>
</dbReference>
<dbReference type="InterPro" id="IPR013780">
    <property type="entry name" value="Glyco_hydro_b"/>
</dbReference>
<evidence type="ECO:0000256" key="3">
    <source>
        <dbReference type="ARBA" id="ARBA00012752"/>
    </source>
</evidence>
<dbReference type="PANTHER" id="PTHR11607">
    <property type="entry name" value="ALPHA-MANNOSIDASE"/>
    <property type="match status" value="1"/>
</dbReference>
<dbReference type="SUPFAM" id="SSF88713">
    <property type="entry name" value="Glycoside hydrolase/deacetylase"/>
    <property type="match status" value="1"/>
</dbReference>
<comment type="caution">
    <text evidence="12">The sequence shown here is derived from an EMBL/GenBank/DDBJ whole genome shotgun (WGS) entry which is preliminary data.</text>
</comment>
<keyword evidence="8" id="KW-0325">Glycoprotein</keyword>
<evidence type="ECO:0000256" key="7">
    <source>
        <dbReference type="ARBA" id="ARBA00023157"/>
    </source>
</evidence>
<keyword evidence="5 10" id="KW-0378">Hydrolase</keyword>
<dbReference type="Gene3D" id="2.60.40.1180">
    <property type="entry name" value="Golgi alpha-mannosidase II"/>
    <property type="match status" value="1"/>
</dbReference>
<evidence type="ECO:0000313" key="13">
    <source>
        <dbReference type="Proteomes" id="UP000327044"/>
    </source>
</evidence>
<keyword evidence="7" id="KW-1015">Disulfide bond</keyword>
<gene>
    <name evidence="12" type="ORF">PPYR_14197</name>
</gene>
<keyword evidence="9 10" id="KW-0326">Glycosidase</keyword>
<sequence length="987" mass="112586">MKYVCLVLWFLPILGLSQQHCGYNACPRLNASELNVHIIAHSHDDVGWLKTVDEYYYGTRSHVQSAQVKYIISSVVDALRENPKRRFIQVETAFFHKWWQEQNEEKRQQVHDLIRNGRLQIVGGGWSMNDEGAVHYQPTIDQFTFALKFLKDTFGECALPKVAWQIDPFGHTREMASMFAQMGFDGFFMGRIDWRDRYARFGTRTAEMLWQGSANLGNESKIFTHLLYEHYTAPSGFYFDVNSKDDPLVANSASPAYNLKKKVAEFTNYVDRQSGKYTSNNIMITMGHDFAYQNANYNFDNLDTLIKAYEDWVQVDSKNRRIRLIYSTPTCYLKAVNDYANSHGLAYKIKTDDFVPLWNDAHTYWSGYYTSRPTQKRFERQGNNLLQIAKQLTARRSDLNQRVDELRDAMGVMQHHDAITGTEKDLVAKDYARIVMKAFDSTFDVISSALNQLLGGNQVVFRPCLMANVSQCEETRREKFVVAVYNPLSRRVSHHVRLPIDSEFVAVTDLDGNAVQWQITPRIDAFANIPNVHIAKYDLVFLAENLPPLGAKLFHVVTKSGQNAPITPVPADQAYELGDSIHGVKLDKTTGLLQNVTLHDKTLGVKQELMFYFSAQGNNQGAENRASGAYIFRPDASQPTALPLENAVNVTTFKGPLLDEVHQHFGNWAKQIIRVYKGARDHIEFDWLVGPIDVSDGKGKEVISRFQLQSFGSKENVFYTDSNGRELIRRKKNYRETFEYTDEEKVAGNYFPVTSSLSLVDDVTKMEAAVLTDRAQGGGSLEAGQLELMIHRRLLRDDAFGVEQALNEEEFGNGLRVRGQHFFTFGATSRVRRDIAQQKILASWAFVADGSSGLPKIQSEFSLLTRELPAQVQLLTLEHWSENEVLLRFEHILEASEGGCEQTVNFQNLFTFFDVTDLQETTLAASMKLEERKQMHWSNSGCLSWGETTCERSTDRVERKLDVDIKLAPMQIRTFIATVEGKRIKTY</sequence>
<dbReference type="EC" id="3.2.1.-" evidence="10"/>
<dbReference type="Pfam" id="PF09261">
    <property type="entry name" value="Alpha-mann_mid"/>
    <property type="match status" value="1"/>
</dbReference>
<dbReference type="Gene3D" id="3.20.110.10">
    <property type="entry name" value="Glycoside hydrolase 38, N terminal domain"/>
    <property type="match status" value="1"/>
</dbReference>
<dbReference type="CDD" id="cd10810">
    <property type="entry name" value="GH38N_AMII_LAM_like"/>
    <property type="match status" value="1"/>
</dbReference>
<evidence type="ECO:0000256" key="6">
    <source>
        <dbReference type="ARBA" id="ARBA00022833"/>
    </source>
</evidence>
<dbReference type="SUPFAM" id="SSF74650">
    <property type="entry name" value="Galactose mutarotase-like"/>
    <property type="match status" value="1"/>
</dbReference>
<evidence type="ECO:0000256" key="2">
    <source>
        <dbReference type="ARBA" id="ARBA00009792"/>
    </source>
</evidence>
<dbReference type="GO" id="GO:0006013">
    <property type="term" value="P:mannose metabolic process"/>
    <property type="evidence" value="ECO:0007669"/>
    <property type="project" value="InterPro"/>
</dbReference>
<evidence type="ECO:0000256" key="1">
    <source>
        <dbReference type="ARBA" id="ARBA00000365"/>
    </source>
</evidence>
<dbReference type="InterPro" id="IPR050843">
    <property type="entry name" value="Glycosyl_Hydrlase_38"/>
</dbReference>
<evidence type="ECO:0000313" key="12">
    <source>
        <dbReference type="EMBL" id="KAB0792238.1"/>
    </source>
</evidence>
<dbReference type="GO" id="GO:0005764">
    <property type="term" value="C:lysosome"/>
    <property type="evidence" value="ECO:0007669"/>
    <property type="project" value="TreeGrafter"/>
</dbReference>
<dbReference type="Pfam" id="PF07748">
    <property type="entry name" value="Glyco_hydro_38C"/>
    <property type="match status" value="1"/>
</dbReference>
<dbReference type="GO" id="GO:0030246">
    <property type="term" value="F:carbohydrate binding"/>
    <property type="evidence" value="ECO:0007669"/>
    <property type="project" value="InterPro"/>
</dbReference>
<dbReference type="InterPro" id="IPR041147">
    <property type="entry name" value="GH38_C"/>
</dbReference>
<evidence type="ECO:0000256" key="4">
    <source>
        <dbReference type="ARBA" id="ARBA00022723"/>
    </source>
</evidence>
<dbReference type="Pfam" id="PF17677">
    <property type="entry name" value="Glyco_hydro38C2"/>
    <property type="match status" value="1"/>
</dbReference>
<dbReference type="Gene3D" id="2.70.98.30">
    <property type="entry name" value="Golgi alpha-mannosidase II, domain 4"/>
    <property type="match status" value="1"/>
</dbReference>
<feature type="signal peptide" evidence="10">
    <location>
        <begin position="1"/>
        <end position="17"/>
    </location>
</feature>
<dbReference type="InterPro" id="IPR000602">
    <property type="entry name" value="Glyco_hydro_38_N"/>
</dbReference>
<dbReference type="OrthoDB" id="2016903at2759"/>
<dbReference type="InterPro" id="IPR011013">
    <property type="entry name" value="Gal_mutarotase_sf_dom"/>
</dbReference>
<dbReference type="FunFam" id="3.20.110.10:FF:000001">
    <property type="entry name" value="Alpha-mannosidase"/>
    <property type="match status" value="1"/>
</dbReference>
<dbReference type="PANTHER" id="PTHR11607:SF3">
    <property type="entry name" value="LYSOSOMAL ALPHA-MANNOSIDASE"/>
    <property type="match status" value="1"/>
</dbReference>
<comment type="cofactor">
    <cofactor evidence="10">
        <name>Zn(2+)</name>
        <dbReference type="ChEBI" id="CHEBI:29105"/>
    </cofactor>
    <text evidence="10">Binds 1 zinc ion per subunit.</text>
</comment>
<dbReference type="GO" id="GO:0004559">
    <property type="term" value="F:alpha-mannosidase activity"/>
    <property type="evidence" value="ECO:0007669"/>
    <property type="project" value="UniProtKB-EC"/>
</dbReference>
<dbReference type="SMART" id="SM00872">
    <property type="entry name" value="Alpha-mann_mid"/>
    <property type="match status" value="1"/>
</dbReference>